<dbReference type="EMBL" id="JAMSHJ010000007">
    <property type="protein sequence ID" value="KAI5386883.1"/>
    <property type="molecule type" value="Genomic_DNA"/>
</dbReference>
<dbReference type="Gramene" id="Psat07G0314200-T1">
    <property type="protein sequence ID" value="KAI5386883.1"/>
    <property type="gene ID" value="KIW84_073142"/>
</dbReference>
<keyword evidence="2" id="KW-1185">Reference proteome</keyword>
<comment type="caution">
    <text evidence="1">The sequence shown here is derived from an EMBL/GenBank/DDBJ whole genome shotgun (WGS) entry which is preliminary data.</text>
</comment>
<sequence>MKNSRSQKERNEGVKYYVRPAKTNKIRLRIHHRRKLVETPVNCFYRGLRPLNNDRDVLKFSKYVVGYDVIDVYVEHTVVTPEIIDDNEVDAEDDVQCTEFKSADVTEEDGELDANIEVGGKETPNGVAEEVTTEPNVVAEEVATDVNSHYAKNDF</sequence>
<accession>A0A9D4VP86</accession>
<proteinExistence type="predicted"/>
<dbReference type="AlphaFoldDB" id="A0A9D4VP86"/>
<gene>
    <name evidence="1" type="ORF">KIW84_073142</name>
</gene>
<evidence type="ECO:0000313" key="2">
    <source>
        <dbReference type="Proteomes" id="UP001058974"/>
    </source>
</evidence>
<protein>
    <submittedName>
        <fullName evidence="1">Uncharacterized protein</fullName>
    </submittedName>
</protein>
<reference evidence="1 2" key="1">
    <citation type="journal article" date="2022" name="Nat. Genet.">
        <title>Improved pea reference genome and pan-genome highlight genomic features and evolutionary characteristics.</title>
        <authorList>
            <person name="Yang T."/>
            <person name="Liu R."/>
            <person name="Luo Y."/>
            <person name="Hu S."/>
            <person name="Wang D."/>
            <person name="Wang C."/>
            <person name="Pandey M.K."/>
            <person name="Ge S."/>
            <person name="Xu Q."/>
            <person name="Li N."/>
            <person name="Li G."/>
            <person name="Huang Y."/>
            <person name="Saxena R.K."/>
            <person name="Ji Y."/>
            <person name="Li M."/>
            <person name="Yan X."/>
            <person name="He Y."/>
            <person name="Liu Y."/>
            <person name="Wang X."/>
            <person name="Xiang C."/>
            <person name="Varshney R.K."/>
            <person name="Ding H."/>
            <person name="Gao S."/>
            <person name="Zong X."/>
        </authorList>
    </citation>
    <scope>NUCLEOTIDE SEQUENCE [LARGE SCALE GENOMIC DNA]</scope>
    <source>
        <strain evidence="1 2">cv. Zhongwan 6</strain>
    </source>
</reference>
<name>A0A9D4VP86_PEA</name>
<dbReference type="Proteomes" id="UP001058974">
    <property type="component" value="Chromosome 7"/>
</dbReference>
<evidence type="ECO:0000313" key="1">
    <source>
        <dbReference type="EMBL" id="KAI5386883.1"/>
    </source>
</evidence>
<organism evidence="1 2">
    <name type="scientific">Pisum sativum</name>
    <name type="common">Garden pea</name>
    <name type="synonym">Lathyrus oleraceus</name>
    <dbReference type="NCBI Taxonomy" id="3888"/>
    <lineage>
        <taxon>Eukaryota</taxon>
        <taxon>Viridiplantae</taxon>
        <taxon>Streptophyta</taxon>
        <taxon>Embryophyta</taxon>
        <taxon>Tracheophyta</taxon>
        <taxon>Spermatophyta</taxon>
        <taxon>Magnoliopsida</taxon>
        <taxon>eudicotyledons</taxon>
        <taxon>Gunneridae</taxon>
        <taxon>Pentapetalae</taxon>
        <taxon>rosids</taxon>
        <taxon>fabids</taxon>
        <taxon>Fabales</taxon>
        <taxon>Fabaceae</taxon>
        <taxon>Papilionoideae</taxon>
        <taxon>50 kb inversion clade</taxon>
        <taxon>NPAAA clade</taxon>
        <taxon>Hologalegina</taxon>
        <taxon>IRL clade</taxon>
        <taxon>Fabeae</taxon>
        <taxon>Lathyrus</taxon>
    </lineage>
</organism>